<organism evidence="8 9">
    <name type="scientific">Paenirhodobacter huangdaonensis</name>
    <dbReference type="NCBI Taxonomy" id="2501515"/>
    <lineage>
        <taxon>Bacteria</taxon>
        <taxon>Pseudomonadati</taxon>
        <taxon>Pseudomonadota</taxon>
        <taxon>Alphaproteobacteria</taxon>
        <taxon>Rhodobacterales</taxon>
        <taxon>Rhodobacter group</taxon>
        <taxon>Paenirhodobacter</taxon>
    </lineage>
</organism>
<reference evidence="9" key="2">
    <citation type="submission" date="2019-01" db="EMBL/GenBank/DDBJ databases">
        <title>Sinorhodobacter populi sp. nov. isolated from the symptomatic bark tissue of Populus euramericana canker.</title>
        <authorList>
            <person name="Li Y."/>
        </authorList>
    </citation>
    <scope>NUCLEOTIDE SEQUENCE [LARGE SCALE GENOMIC DNA]</scope>
    <source>
        <strain evidence="9">CGMCC 1.12963</strain>
    </source>
</reference>
<dbReference type="PROSITE" id="PS51471">
    <property type="entry name" value="FE2OG_OXY"/>
    <property type="match status" value="1"/>
</dbReference>
<accession>A0A3S3PG85</accession>
<protein>
    <submittedName>
        <fullName evidence="8">Alpha-ketoglutarate-dependent dioxygenase AlkB</fullName>
    </submittedName>
</protein>
<feature type="binding site" evidence="5">
    <location>
        <begin position="78"/>
        <end position="80"/>
    </location>
    <ligand>
        <name>substrate</name>
    </ligand>
</feature>
<comment type="caution">
    <text evidence="8">The sequence shown here is derived from an EMBL/GenBank/DDBJ whole genome shotgun (WGS) entry which is preliminary data.</text>
</comment>
<feature type="binding site" evidence="5">
    <location>
        <position position="158"/>
    </location>
    <ligand>
        <name>substrate</name>
    </ligand>
</feature>
<dbReference type="GO" id="GO:0035515">
    <property type="term" value="F:oxidative RNA demethylase activity"/>
    <property type="evidence" value="ECO:0007669"/>
    <property type="project" value="TreeGrafter"/>
</dbReference>
<keyword evidence="1 6" id="KW-0479">Metal-binding</keyword>
<dbReference type="AlphaFoldDB" id="A0A3S3PG85"/>
<proteinExistence type="predicted"/>
<evidence type="ECO:0000256" key="5">
    <source>
        <dbReference type="PIRSR" id="PIRSR604574-1"/>
    </source>
</evidence>
<dbReference type="Proteomes" id="UP000288071">
    <property type="component" value="Unassembled WGS sequence"/>
</dbReference>
<feature type="domain" description="Fe2OG dioxygenase" evidence="7">
    <location>
        <begin position="110"/>
        <end position="211"/>
    </location>
</feature>
<keyword evidence="9" id="KW-1185">Reference proteome</keyword>
<feature type="binding site" evidence="6">
    <location>
        <position position="130"/>
    </location>
    <ligand>
        <name>Fe cation</name>
        <dbReference type="ChEBI" id="CHEBI:24875"/>
        <note>catalytic</note>
    </ligand>
</feature>
<dbReference type="InterPro" id="IPR004574">
    <property type="entry name" value="Alkb"/>
</dbReference>
<evidence type="ECO:0000256" key="4">
    <source>
        <dbReference type="ARBA" id="ARBA00023004"/>
    </source>
</evidence>
<dbReference type="Pfam" id="PF13532">
    <property type="entry name" value="2OG-FeII_Oxy_2"/>
    <property type="match status" value="1"/>
</dbReference>
<feature type="binding site" evidence="5">
    <location>
        <position position="71"/>
    </location>
    <ligand>
        <name>substrate</name>
    </ligand>
</feature>
<name>A0A3S3PG85_9RHOB</name>
<evidence type="ECO:0000256" key="3">
    <source>
        <dbReference type="ARBA" id="ARBA00023002"/>
    </source>
</evidence>
<dbReference type="SUPFAM" id="SSF51197">
    <property type="entry name" value="Clavaminate synthase-like"/>
    <property type="match status" value="1"/>
</dbReference>
<dbReference type="EMBL" id="SAVA01000004">
    <property type="protein sequence ID" value="RWR52752.1"/>
    <property type="molecule type" value="Genomic_DNA"/>
</dbReference>
<dbReference type="PANTHER" id="PTHR16557:SF2">
    <property type="entry name" value="NUCLEIC ACID DIOXYGENASE ALKBH1"/>
    <property type="match status" value="1"/>
</dbReference>
<keyword evidence="4 6" id="KW-0408">Iron</keyword>
<dbReference type="Gene3D" id="2.60.120.590">
    <property type="entry name" value="Alpha-ketoglutarate-dependent dioxygenase AlkB-like"/>
    <property type="match status" value="1"/>
</dbReference>
<feature type="binding site" evidence="5">
    <location>
        <begin position="202"/>
        <end position="208"/>
    </location>
    <ligand>
        <name>2-oxoglutarate</name>
        <dbReference type="ChEBI" id="CHEBI:16810"/>
    </ligand>
</feature>
<gene>
    <name evidence="8" type="ORF">EOW66_08780</name>
</gene>
<evidence type="ECO:0000259" key="7">
    <source>
        <dbReference type="PROSITE" id="PS51471"/>
    </source>
</evidence>
<feature type="binding site" evidence="5">
    <location>
        <begin position="117"/>
        <end position="119"/>
    </location>
    <ligand>
        <name>2-oxoglutarate</name>
        <dbReference type="ChEBI" id="CHEBI:16810"/>
    </ligand>
</feature>
<feature type="binding site" evidence="6">
    <location>
        <position position="128"/>
    </location>
    <ligand>
        <name>Fe cation</name>
        <dbReference type="ChEBI" id="CHEBI:24875"/>
        <note>catalytic</note>
    </ligand>
</feature>
<dbReference type="GO" id="GO:0035513">
    <property type="term" value="P:oxidative RNA demethylation"/>
    <property type="evidence" value="ECO:0007669"/>
    <property type="project" value="TreeGrafter"/>
</dbReference>
<dbReference type="GO" id="GO:0005737">
    <property type="term" value="C:cytoplasm"/>
    <property type="evidence" value="ECO:0007669"/>
    <property type="project" value="TreeGrafter"/>
</dbReference>
<evidence type="ECO:0000256" key="6">
    <source>
        <dbReference type="PIRSR" id="PIRSR604574-2"/>
    </source>
</evidence>
<dbReference type="InterPro" id="IPR037151">
    <property type="entry name" value="AlkB-like_sf"/>
</dbReference>
<dbReference type="PANTHER" id="PTHR16557">
    <property type="entry name" value="ALKYLATED DNA REPAIR PROTEIN ALKB-RELATED"/>
    <property type="match status" value="1"/>
</dbReference>
<feature type="binding site" evidence="5">
    <location>
        <position position="132"/>
    </location>
    <ligand>
        <name>substrate</name>
    </ligand>
</feature>
<sequence>MTESDKDATERPQAQEIRGFLYYPGWLSPAGQRQMLADLRAVVAAAPLVGPITPSGRPMSVRMSAAGRFGWVSDRRGYRYAETHPQGTPWPAIPDSILAVWRAVSGSARMPECCLINFYDAGARMGLHQDRDEADFGEPVVSISLGDDGLFRIGNESRGGPTQSLWLRSGDVLVMGGEARLRHHGIDRIAPGTSMLLPKGGRLNLTLRVVT</sequence>
<feature type="binding site" evidence="6">
    <location>
        <position position="184"/>
    </location>
    <ligand>
        <name>Fe cation</name>
        <dbReference type="ChEBI" id="CHEBI:24875"/>
        <note>catalytic</note>
    </ligand>
</feature>
<dbReference type="GO" id="GO:0008198">
    <property type="term" value="F:ferrous iron binding"/>
    <property type="evidence" value="ECO:0007669"/>
    <property type="project" value="TreeGrafter"/>
</dbReference>
<evidence type="ECO:0000313" key="8">
    <source>
        <dbReference type="EMBL" id="RWR52752.1"/>
    </source>
</evidence>
<evidence type="ECO:0000313" key="9">
    <source>
        <dbReference type="Proteomes" id="UP000288071"/>
    </source>
</evidence>
<evidence type="ECO:0000256" key="1">
    <source>
        <dbReference type="ARBA" id="ARBA00022723"/>
    </source>
</evidence>
<keyword evidence="2 8" id="KW-0223">Dioxygenase</keyword>
<comment type="cofactor">
    <cofactor evidence="6">
        <name>Fe(2+)</name>
        <dbReference type="ChEBI" id="CHEBI:29033"/>
    </cofactor>
    <text evidence="6">Binds 1 Fe(2+) ion per subunit.</text>
</comment>
<dbReference type="GO" id="GO:0035516">
    <property type="term" value="F:broad specificity oxidative DNA demethylase activity"/>
    <property type="evidence" value="ECO:0007669"/>
    <property type="project" value="TreeGrafter"/>
</dbReference>
<reference evidence="8 9" key="1">
    <citation type="submission" date="2019-01" db="EMBL/GenBank/DDBJ databases">
        <title>Sinorhodobacter populi sp. nov. isolated from the symptomatic bark tissue of Populus euramericana canker.</title>
        <authorList>
            <person name="Xu G."/>
        </authorList>
    </citation>
    <scope>NUCLEOTIDE SEQUENCE [LARGE SCALE GENOMIC DNA]</scope>
    <source>
        <strain evidence="8 9">CGMCC 1.12963</strain>
    </source>
</reference>
<dbReference type="InterPro" id="IPR027450">
    <property type="entry name" value="AlkB-like"/>
</dbReference>
<dbReference type="InterPro" id="IPR005123">
    <property type="entry name" value="Oxoglu/Fe-dep_dioxygenase_dom"/>
</dbReference>
<keyword evidence="3" id="KW-0560">Oxidoreductase</keyword>
<dbReference type="RefSeq" id="WP_128156020.1">
    <property type="nucleotide sequence ID" value="NZ_JBHSOM010000020.1"/>
</dbReference>
<evidence type="ECO:0000256" key="2">
    <source>
        <dbReference type="ARBA" id="ARBA00022964"/>
    </source>
</evidence>